<organism evidence="2 3">
    <name type="scientific">Bacillus clarus</name>
    <dbReference type="NCBI Taxonomy" id="2338372"/>
    <lineage>
        <taxon>Bacteria</taxon>
        <taxon>Bacillati</taxon>
        <taxon>Bacillota</taxon>
        <taxon>Bacilli</taxon>
        <taxon>Bacillales</taxon>
        <taxon>Bacillaceae</taxon>
        <taxon>Bacillus</taxon>
        <taxon>Bacillus cereus group</taxon>
    </lineage>
</organism>
<sequence length="53" mass="6098">MLRRIVSLLLILGCVIYYMKTTPAEDISFLKLLLIPLVLVIGYFIDKKLGEEK</sequence>
<protein>
    <submittedName>
        <fullName evidence="2">Putative membrane protein</fullName>
    </submittedName>
</protein>
<proteinExistence type="predicted"/>
<keyword evidence="1" id="KW-0812">Transmembrane</keyword>
<keyword evidence="1" id="KW-1133">Transmembrane helix</keyword>
<feature type="transmembrane region" description="Helical" evidence="1">
    <location>
        <begin position="5"/>
        <end position="21"/>
    </location>
</feature>
<comment type="caution">
    <text evidence="2">The sequence shown here is derived from an EMBL/GenBank/DDBJ whole genome shotgun (WGS) entry which is preliminary data.</text>
</comment>
<dbReference type="RefSeq" id="WP_181969217.1">
    <property type="nucleotide sequence ID" value="NZ_JMQC01000008.1"/>
</dbReference>
<evidence type="ECO:0000313" key="3">
    <source>
        <dbReference type="Proteomes" id="UP000029389"/>
    </source>
</evidence>
<dbReference type="AlphaFoldDB" id="A0A090YTI5"/>
<accession>A0A090YTI5</accession>
<feature type="transmembrane region" description="Helical" evidence="1">
    <location>
        <begin position="27"/>
        <end position="45"/>
    </location>
</feature>
<dbReference type="PATRIC" id="fig|1405.8.peg.3603"/>
<dbReference type="Proteomes" id="UP000029389">
    <property type="component" value="Unassembled WGS sequence"/>
</dbReference>
<dbReference type="EMBL" id="JMQC01000008">
    <property type="protein sequence ID" value="KFN01283.1"/>
    <property type="molecule type" value="Genomic_DNA"/>
</dbReference>
<keyword evidence="1" id="KW-0472">Membrane</keyword>
<name>A0A090YTI5_9BACI</name>
<reference evidence="2 3" key="1">
    <citation type="submission" date="2014-04" db="EMBL/GenBank/DDBJ databases">
        <authorList>
            <person name="Bishop-Lilly K.A."/>
            <person name="Broomall S.M."/>
            <person name="Chain P.S."/>
            <person name="Chertkov O."/>
            <person name="Coyne S.R."/>
            <person name="Daligault H.E."/>
            <person name="Davenport K.W."/>
            <person name="Erkkila T."/>
            <person name="Frey K.G."/>
            <person name="Gibbons H.S."/>
            <person name="Gu W."/>
            <person name="Jaissle J."/>
            <person name="Johnson S.L."/>
            <person name="Koroleva G.I."/>
            <person name="Ladner J.T."/>
            <person name="Lo C.-C."/>
            <person name="Minogue T.D."/>
            <person name="Munk C."/>
            <person name="Palacios G.F."/>
            <person name="Redden C.L."/>
            <person name="Rosenzweig C.N."/>
            <person name="Scholz M.B."/>
            <person name="Teshima H."/>
            <person name="Xu Y."/>
        </authorList>
    </citation>
    <scope>NUCLEOTIDE SEQUENCE [LARGE SCALE GENOMIC DNA]</scope>
    <source>
        <strain evidence="2 3">BHP</strain>
    </source>
</reference>
<gene>
    <name evidence="2" type="ORF">DJ93_3505</name>
</gene>
<evidence type="ECO:0000313" key="2">
    <source>
        <dbReference type="EMBL" id="KFN01283.1"/>
    </source>
</evidence>
<evidence type="ECO:0000256" key="1">
    <source>
        <dbReference type="SAM" id="Phobius"/>
    </source>
</evidence>